<dbReference type="AlphaFoldDB" id="A0AB38CUL1"/>
<dbReference type="EMBL" id="FSHM01000001">
    <property type="protein sequence ID" value="SIA32565.1"/>
    <property type="molecule type" value="Genomic_DNA"/>
</dbReference>
<name>A0AB38CUL1_9MYCO</name>
<gene>
    <name evidence="1" type="ORF">SAMEA2070301_00942</name>
</gene>
<proteinExistence type="predicted"/>
<comment type="caution">
    <text evidence="1">The sequence shown here is derived from an EMBL/GenBank/DDBJ whole genome shotgun (WGS) entry which is preliminary data.</text>
</comment>
<organism evidence="1 2">
    <name type="scientific">Mycobacteroides abscessus subsp. abscessus</name>
    <dbReference type="NCBI Taxonomy" id="1185650"/>
    <lineage>
        <taxon>Bacteria</taxon>
        <taxon>Bacillati</taxon>
        <taxon>Actinomycetota</taxon>
        <taxon>Actinomycetes</taxon>
        <taxon>Mycobacteriales</taxon>
        <taxon>Mycobacteriaceae</taxon>
        <taxon>Mycobacteroides</taxon>
        <taxon>Mycobacteroides abscessus</taxon>
    </lineage>
</organism>
<accession>A0AB38CUL1</accession>
<sequence length="56" mass="5962">MLAVGFCEGGYFAPIFTPVPAATPTLPDTVFNSRCAELVPAEAPGKPLRDQKIIWG</sequence>
<evidence type="ECO:0000313" key="2">
    <source>
        <dbReference type="Proteomes" id="UP000185210"/>
    </source>
</evidence>
<reference evidence="1 2" key="1">
    <citation type="submission" date="2016-11" db="EMBL/GenBank/DDBJ databases">
        <authorList>
            <consortium name="Pathogen Informatics"/>
        </authorList>
    </citation>
    <scope>NUCLEOTIDE SEQUENCE [LARGE SCALE GENOMIC DNA]</scope>
    <source>
        <strain evidence="1 2">104</strain>
    </source>
</reference>
<evidence type="ECO:0000313" key="1">
    <source>
        <dbReference type="EMBL" id="SIA32565.1"/>
    </source>
</evidence>
<dbReference type="Proteomes" id="UP000185210">
    <property type="component" value="Unassembled WGS sequence"/>
</dbReference>
<protein>
    <submittedName>
        <fullName evidence="1">Uncharacterized protein</fullName>
    </submittedName>
</protein>